<proteinExistence type="predicted"/>
<feature type="region of interest" description="Disordered" evidence="6">
    <location>
        <begin position="596"/>
        <end position="633"/>
    </location>
</feature>
<feature type="compositionally biased region" description="Basic and acidic residues" evidence="6">
    <location>
        <begin position="149"/>
        <end position="178"/>
    </location>
</feature>
<feature type="region of interest" description="Disordered" evidence="6">
    <location>
        <begin position="121"/>
        <end position="231"/>
    </location>
</feature>
<feature type="region of interest" description="Disordered" evidence="6">
    <location>
        <begin position="689"/>
        <end position="822"/>
    </location>
</feature>
<evidence type="ECO:0000256" key="4">
    <source>
        <dbReference type="ARBA" id="ARBA00022833"/>
    </source>
</evidence>
<dbReference type="AlphaFoldDB" id="A0ABD6EL50"/>
<dbReference type="SMART" id="SM00356">
    <property type="entry name" value="ZnF_C3H1"/>
    <property type="match status" value="3"/>
</dbReference>
<feature type="compositionally biased region" description="Acidic residues" evidence="6">
    <location>
        <begin position="36"/>
        <end position="55"/>
    </location>
</feature>
<dbReference type="GO" id="GO:0008270">
    <property type="term" value="F:zinc ion binding"/>
    <property type="evidence" value="ECO:0007669"/>
    <property type="project" value="UniProtKB-KW"/>
</dbReference>
<name>A0ABD6EL50_9BILA</name>
<dbReference type="SUPFAM" id="SSF90229">
    <property type="entry name" value="CCCH zinc finger"/>
    <property type="match status" value="3"/>
</dbReference>
<feature type="compositionally biased region" description="Basic and acidic residues" evidence="6">
    <location>
        <begin position="756"/>
        <end position="774"/>
    </location>
</feature>
<comment type="caution">
    <text evidence="8">The sequence shown here is derived from an EMBL/GenBank/DDBJ whole genome shotgun (WGS) entry which is preliminary data.</text>
</comment>
<keyword evidence="9" id="KW-1185">Reference proteome</keyword>
<evidence type="ECO:0000256" key="5">
    <source>
        <dbReference type="PROSITE-ProRule" id="PRU00723"/>
    </source>
</evidence>
<dbReference type="InterPro" id="IPR000571">
    <property type="entry name" value="Znf_CCCH"/>
</dbReference>
<dbReference type="Gene3D" id="4.10.1000.10">
    <property type="entry name" value="Zinc finger, CCCH-type"/>
    <property type="match status" value="2"/>
</dbReference>
<feature type="compositionally biased region" description="Basic and acidic residues" evidence="6">
    <location>
        <begin position="193"/>
        <end position="202"/>
    </location>
</feature>
<dbReference type="PROSITE" id="PS50103">
    <property type="entry name" value="ZF_C3H1"/>
    <property type="match status" value="3"/>
</dbReference>
<dbReference type="GO" id="GO:0045892">
    <property type="term" value="P:negative regulation of DNA-templated transcription"/>
    <property type="evidence" value="ECO:0007669"/>
    <property type="project" value="UniProtKB-ARBA"/>
</dbReference>
<keyword evidence="3 5" id="KW-0863">Zinc-finger</keyword>
<evidence type="ECO:0000313" key="9">
    <source>
        <dbReference type="Proteomes" id="UP001608902"/>
    </source>
</evidence>
<dbReference type="PANTHER" id="PTHR13119:SF12">
    <property type="entry name" value="PROTEIN SUPPRESSOR OF SABLE"/>
    <property type="match status" value="1"/>
</dbReference>
<dbReference type="InterPro" id="IPR036855">
    <property type="entry name" value="Znf_CCCH_sf"/>
</dbReference>
<keyword evidence="1 5" id="KW-0479">Metal-binding</keyword>
<dbReference type="InterPro" id="IPR045124">
    <property type="entry name" value="Su(sable)-like"/>
</dbReference>
<feature type="compositionally biased region" description="Basic and acidic residues" evidence="6">
    <location>
        <begin position="87"/>
        <end position="96"/>
    </location>
</feature>
<feature type="zinc finger region" description="C3H1-type" evidence="5">
    <location>
        <begin position="238"/>
        <end position="265"/>
    </location>
</feature>
<accession>A0ABD6EL50</accession>
<feature type="domain" description="C3H1-type" evidence="7">
    <location>
        <begin position="296"/>
        <end position="317"/>
    </location>
</feature>
<evidence type="ECO:0000256" key="6">
    <source>
        <dbReference type="SAM" id="MobiDB-lite"/>
    </source>
</evidence>
<dbReference type="EMBL" id="JBGFUD010002816">
    <property type="protein sequence ID" value="MFH4978049.1"/>
    <property type="molecule type" value="Genomic_DNA"/>
</dbReference>
<reference evidence="8 9" key="1">
    <citation type="submission" date="2024-08" db="EMBL/GenBank/DDBJ databases">
        <title>Gnathostoma spinigerum genome.</title>
        <authorList>
            <person name="Gonzalez-Bertolin B."/>
            <person name="Monzon S."/>
            <person name="Zaballos A."/>
            <person name="Jimenez P."/>
            <person name="Dekumyoy P."/>
            <person name="Varona S."/>
            <person name="Cuesta I."/>
            <person name="Sumanam S."/>
            <person name="Adisakwattana P."/>
            <person name="Gasser R.B."/>
            <person name="Hernandez-Gonzalez A."/>
            <person name="Young N.D."/>
            <person name="Perteguer M.J."/>
        </authorList>
    </citation>
    <scope>NUCLEOTIDE SEQUENCE [LARGE SCALE GENOMIC DNA]</scope>
    <source>
        <strain evidence="8">AL3</strain>
        <tissue evidence="8">Liver</tissue>
    </source>
</reference>
<feature type="zinc finger region" description="C3H1-type" evidence="5">
    <location>
        <begin position="268"/>
        <end position="295"/>
    </location>
</feature>
<dbReference type="Pfam" id="PF00642">
    <property type="entry name" value="zf-CCCH"/>
    <property type="match status" value="2"/>
</dbReference>
<dbReference type="PANTHER" id="PTHR13119">
    <property type="entry name" value="ZINC FINGER CCCH DOMAIN-CONTAINING PROTEI"/>
    <property type="match status" value="1"/>
</dbReference>
<feature type="region of interest" description="Disordered" evidence="6">
    <location>
        <begin position="1"/>
        <end position="108"/>
    </location>
</feature>
<evidence type="ECO:0000256" key="2">
    <source>
        <dbReference type="ARBA" id="ARBA00022737"/>
    </source>
</evidence>
<feature type="zinc finger region" description="C3H1-type" evidence="5">
    <location>
        <begin position="296"/>
        <end position="317"/>
    </location>
</feature>
<evidence type="ECO:0000256" key="1">
    <source>
        <dbReference type="ARBA" id="ARBA00022723"/>
    </source>
</evidence>
<keyword evidence="4 5" id="KW-0862">Zinc</keyword>
<evidence type="ECO:0000313" key="8">
    <source>
        <dbReference type="EMBL" id="MFH4978049.1"/>
    </source>
</evidence>
<feature type="domain" description="C3H1-type" evidence="7">
    <location>
        <begin position="238"/>
        <end position="265"/>
    </location>
</feature>
<sequence length="822" mass="89951">MVEVAMTSNAFEKFQSNSKDTAEQERRTVEMTTNIDDVEDGELPEEGEICEDDDVKDAKSTFQARLPIANESPVRGTSSLASASPRRPRDYDREETSSSQGGEGLMLNSWMTGVKQRVKTGGVSGASASPTIDANEEYYGYGSVSPRGDAGDKDYRNHGDESTDKDYRWGSIRAEETGRMSAGHDSTNEYGDCDYRSDSPRMDRRRRRSPSPPYSKRARCHTPPSRGGYRGRGCRGRWGERQICKFFREGYCRDGENCSYSHEAADSGRKPELCKFYQQGYCKKGLQCPLLHGEYPCKAFHKGECSRDPCQFSHVPLTSYTQQIFDQMIKDDELASRITIPPAPLKRRVLLPGGPVPGASPGVVVSPTNSSSVETVSGGVLPPPSVVVPTLSSAPPIPISQPQLIIPPPLVGPRPQFPTFFPHHVLSSSAETSTSMGVATVSSSDTPLAVSQFAPGVAVTKTGEVGRVDEEPDTSFNINKMLEQITSKAKQDNEMMEESPASPPMFMSEEVSDAPMIPQVIIPLWRLVPVDNIVAPHSNLDSAILQNSLTDSNLRNDPRIKKALSSQFDEFTNSLIKAAPQSSLQAVSTSANVSPLPNVAVRDDTQGGIKPVDPRSVAARDPRKRPSVIDPRVGVGCVSDPRLAAAVSKPNTVKLPSGSMNGFEKNVHDSQVASTSVAANNCDQLYSSTVGMNQSPIGADPYNSPQHRREERSYYDGRRGGAPSSSWMPQIQSNLDPRQNRSTRFRDPVNPYRTETLNKDKDDREVTNKSKMEVDCPSPTTTQTEEVSRSPTSAMSLREKRKNNEYESPLSRIAGGARWGAQ</sequence>
<feature type="compositionally biased region" description="Basic and acidic residues" evidence="6">
    <location>
        <begin position="20"/>
        <end position="29"/>
    </location>
</feature>
<evidence type="ECO:0000256" key="3">
    <source>
        <dbReference type="ARBA" id="ARBA00022771"/>
    </source>
</evidence>
<keyword evidence="2" id="KW-0677">Repeat</keyword>
<feature type="compositionally biased region" description="Basic and acidic residues" evidence="6">
    <location>
        <begin position="707"/>
        <end position="719"/>
    </location>
</feature>
<protein>
    <recommendedName>
        <fullName evidence="7">C3H1-type domain-containing protein</fullName>
    </recommendedName>
</protein>
<gene>
    <name evidence="8" type="ORF">AB6A40_004758</name>
</gene>
<evidence type="ECO:0000259" key="7">
    <source>
        <dbReference type="PROSITE" id="PS50103"/>
    </source>
</evidence>
<organism evidence="8 9">
    <name type="scientific">Gnathostoma spinigerum</name>
    <dbReference type="NCBI Taxonomy" id="75299"/>
    <lineage>
        <taxon>Eukaryota</taxon>
        <taxon>Metazoa</taxon>
        <taxon>Ecdysozoa</taxon>
        <taxon>Nematoda</taxon>
        <taxon>Chromadorea</taxon>
        <taxon>Rhabditida</taxon>
        <taxon>Spirurina</taxon>
        <taxon>Gnathostomatomorpha</taxon>
        <taxon>Gnathostomatoidea</taxon>
        <taxon>Gnathostomatidae</taxon>
        <taxon>Gnathostoma</taxon>
    </lineage>
</organism>
<feature type="compositionally biased region" description="Polar residues" evidence="6">
    <location>
        <begin position="778"/>
        <end position="795"/>
    </location>
</feature>
<feature type="compositionally biased region" description="Polar residues" evidence="6">
    <location>
        <begin position="1"/>
        <end position="19"/>
    </location>
</feature>
<feature type="compositionally biased region" description="Polar residues" evidence="6">
    <location>
        <begin position="723"/>
        <end position="742"/>
    </location>
</feature>
<dbReference type="Proteomes" id="UP001608902">
    <property type="component" value="Unassembled WGS sequence"/>
</dbReference>
<dbReference type="Pfam" id="PF14608">
    <property type="entry name" value="zf-CCCH_2"/>
    <property type="match status" value="1"/>
</dbReference>
<feature type="domain" description="C3H1-type" evidence="7">
    <location>
        <begin position="268"/>
        <end position="295"/>
    </location>
</feature>